<accession>A0A9P5ZKH6</accession>
<comment type="caution">
    <text evidence="2">The sequence shown here is derived from an EMBL/GenBank/DDBJ whole genome shotgun (WGS) entry which is preliminary data.</text>
</comment>
<dbReference type="OrthoDB" id="2682806at2759"/>
<proteinExistence type="predicted"/>
<reference evidence="2" key="1">
    <citation type="submission" date="2020-11" db="EMBL/GenBank/DDBJ databases">
        <authorList>
            <consortium name="DOE Joint Genome Institute"/>
            <person name="Ahrendt S."/>
            <person name="Riley R."/>
            <person name="Andreopoulos W."/>
            <person name="Labutti K."/>
            <person name="Pangilinan J."/>
            <person name="Ruiz-Duenas F.J."/>
            <person name="Barrasa J.M."/>
            <person name="Sanchez-Garcia M."/>
            <person name="Camarero S."/>
            <person name="Miyauchi S."/>
            <person name="Serrano A."/>
            <person name="Linde D."/>
            <person name="Babiker R."/>
            <person name="Drula E."/>
            <person name="Ayuso-Fernandez I."/>
            <person name="Pacheco R."/>
            <person name="Padilla G."/>
            <person name="Ferreira P."/>
            <person name="Barriuso J."/>
            <person name="Kellner H."/>
            <person name="Castanera R."/>
            <person name="Alfaro M."/>
            <person name="Ramirez L."/>
            <person name="Pisabarro A.G."/>
            <person name="Kuo A."/>
            <person name="Tritt A."/>
            <person name="Lipzen A."/>
            <person name="He G."/>
            <person name="Yan M."/>
            <person name="Ng V."/>
            <person name="Cullen D."/>
            <person name="Martin F."/>
            <person name="Rosso M.-N."/>
            <person name="Henrissat B."/>
            <person name="Hibbett D."/>
            <person name="Martinez A.T."/>
            <person name="Grigoriev I.V."/>
        </authorList>
    </citation>
    <scope>NUCLEOTIDE SEQUENCE</scope>
    <source>
        <strain evidence="2">ATCC 90797</strain>
    </source>
</reference>
<dbReference type="AlphaFoldDB" id="A0A9P5ZKH6"/>
<keyword evidence="3" id="KW-1185">Reference proteome</keyword>
<feature type="non-terminal residue" evidence="2">
    <location>
        <position position="189"/>
    </location>
</feature>
<organism evidence="2 3">
    <name type="scientific">Pleurotus eryngii</name>
    <name type="common">Boletus of the steppes</name>
    <dbReference type="NCBI Taxonomy" id="5323"/>
    <lineage>
        <taxon>Eukaryota</taxon>
        <taxon>Fungi</taxon>
        <taxon>Dikarya</taxon>
        <taxon>Basidiomycota</taxon>
        <taxon>Agaricomycotina</taxon>
        <taxon>Agaricomycetes</taxon>
        <taxon>Agaricomycetidae</taxon>
        <taxon>Agaricales</taxon>
        <taxon>Pleurotineae</taxon>
        <taxon>Pleurotaceae</taxon>
        <taxon>Pleurotus</taxon>
    </lineage>
</organism>
<sequence length="189" mass="21549">EEYLLEVVHLEGPALSSLTHCKCCSKEVATFYRCKECFGGQILCKSCTVQCHIQHPLHHIKEWNGNCFIRMTLQAMGLQVQLGHLPEIPCPCPMTMPSFMVLHINGLHVITVNFCACDHVIEYGLPHQQLFQKRWFPAMFEQPQMCAPFSLLNHFQLATLQAKVTMYDYYGALEKLLNNSGLLHPPICC</sequence>
<name>A0A9P5ZKH6_PLEER</name>
<dbReference type="EMBL" id="MU154653">
    <property type="protein sequence ID" value="KAF9489972.1"/>
    <property type="molecule type" value="Genomic_DNA"/>
</dbReference>
<evidence type="ECO:0000313" key="2">
    <source>
        <dbReference type="EMBL" id="KAF9489972.1"/>
    </source>
</evidence>
<feature type="domain" description="CxC2-like cysteine cluster KDZ transposase-associated" evidence="1">
    <location>
        <begin position="73"/>
        <end position="181"/>
    </location>
</feature>
<evidence type="ECO:0000313" key="3">
    <source>
        <dbReference type="Proteomes" id="UP000807025"/>
    </source>
</evidence>
<dbReference type="Pfam" id="PF18803">
    <property type="entry name" value="CxC2"/>
    <property type="match status" value="1"/>
</dbReference>
<gene>
    <name evidence="2" type="ORF">BDN71DRAFT_1349873</name>
</gene>
<protein>
    <recommendedName>
        <fullName evidence="1">CxC2-like cysteine cluster KDZ transposase-associated domain-containing protein</fullName>
    </recommendedName>
</protein>
<feature type="non-terminal residue" evidence="2">
    <location>
        <position position="1"/>
    </location>
</feature>
<dbReference type="Proteomes" id="UP000807025">
    <property type="component" value="Unassembled WGS sequence"/>
</dbReference>
<dbReference type="InterPro" id="IPR041457">
    <property type="entry name" value="CxC2_KDZ-assoc"/>
</dbReference>
<evidence type="ECO:0000259" key="1">
    <source>
        <dbReference type="Pfam" id="PF18803"/>
    </source>
</evidence>